<keyword evidence="2" id="KW-1133">Transmembrane helix</keyword>
<organism evidence="4 5">
    <name type="scientific">Halosimplex carlsbadense 2-9-1</name>
    <dbReference type="NCBI Taxonomy" id="797114"/>
    <lineage>
        <taxon>Archaea</taxon>
        <taxon>Methanobacteriati</taxon>
        <taxon>Methanobacteriota</taxon>
        <taxon>Stenosarchaea group</taxon>
        <taxon>Halobacteria</taxon>
        <taxon>Halobacteriales</taxon>
        <taxon>Haloarculaceae</taxon>
        <taxon>Halosimplex</taxon>
    </lineage>
</organism>
<evidence type="ECO:0000313" key="4">
    <source>
        <dbReference type="EMBL" id="ELZ23646.1"/>
    </source>
</evidence>
<keyword evidence="5" id="KW-1185">Reference proteome</keyword>
<dbReference type="AlphaFoldDB" id="M0CK81"/>
<sequence>MLWIVFVLAVTRLKNVLTVAGLGVAAFSLWQFGGLVFRSSFAAAGSNLAVAAGAVLGSLLSFFGRPGRGLLVFVVVFAAVGGGGAALATGSDLATGFDNPLESETVDTPTEPAPETSRSERSGESSGYSGDYDCEDFSSQAAAQRAHEASNGAHGLDGDGDGVACEHLP</sequence>
<feature type="region of interest" description="Disordered" evidence="1">
    <location>
        <begin position="98"/>
        <end position="169"/>
    </location>
</feature>
<protein>
    <submittedName>
        <fullName evidence="4">Nuclease (SNase domain-containing protein)</fullName>
    </submittedName>
</protein>
<feature type="transmembrane region" description="Helical" evidence="2">
    <location>
        <begin position="41"/>
        <end position="63"/>
    </location>
</feature>
<evidence type="ECO:0000313" key="5">
    <source>
        <dbReference type="Proteomes" id="UP000011626"/>
    </source>
</evidence>
<accession>M0CK81</accession>
<proteinExistence type="predicted"/>
<feature type="domain" description="Excalibur calcium-binding" evidence="3">
    <location>
        <begin position="132"/>
        <end position="166"/>
    </location>
</feature>
<feature type="transmembrane region" description="Helical" evidence="2">
    <location>
        <begin position="70"/>
        <end position="90"/>
    </location>
</feature>
<reference evidence="4 5" key="1">
    <citation type="journal article" date="2014" name="PLoS Genet.">
        <title>Phylogenetically driven sequencing of extremely halophilic archaea reveals strategies for static and dynamic osmo-response.</title>
        <authorList>
            <person name="Becker E.A."/>
            <person name="Seitzer P.M."/>
            <person name="Tritt A."/>
            <person name="Larsen D."/>
            <person name="Krusor M."/>
            <person name="Yao A.I."/>
            <person name="Wu D."/>
            <person name="Madern D."/>
            <person name="Eisen J.A."/>
            <person name="Darling A.E."/>
            <person name="Facciotti M.T."/>
        </authorList>
    </citation>
    <scope>NUCLEOTIDE SEQUENCE [LARGE SCALE GENOMIC DNA]</scope>
    <source>
        <strain evidence="4 5">2-9-1</strain>
    </source>
</reference>
<gene>
    <name evidence="4" type="ORF">C475_15283</name>
</gene>
<comment type="caution">
    <text evidence="4">The sequence shown here is derived from an EMBL/GenBank/DDBJ whole genome shotgun (WGS) entry which is preliminary data.</text>
</comment>
<dbReference type="Pfam" id="PF05901">
    <property type="entry name" value="Excalibur"/>
    <property type="match status" value="1"/>
</dbReference>
<dbReference type="InterPro" id="IPR008613">
    <property type="entry name" value="Excalibur_Ca-bd_domain"/>
</dbReference>
<evidence type="ECO:0000256" key="1">
    <source>
        <dbReference type="SAM" id="MobiDB-lite"/>
    </source>
</evidence>
<keyword evidence="2" id="KW-0472">Membrane</keyword>
<evidence type="ECO:0000256" key="2">
    <source>
        <dbReference type="SAM" id="Phobius"/>
    </source>
</evidence>
<dbReference type="EMBL" id="AOIU01000033">
    <property type="protein sequence ID" value="ELZ23646.1"/>
    <property type="molecule type" value="Genomic_DNA"/>
</dbReference>
<evidence type="ECO:0000259" key="3">
    <source>
        <dbReference type="Pfam" id="PF05901"/>
    </source>
</evidence>
<dbReference type="Proteomes" id="UP000011626">
    <property type="component" value="Unassembled WGS sequence"/>
</dbReference>
<keyword evidence="2" id="KW-0812">Transmembrane</keyword>
<name>M0CK81_9EURY</name>